<dbReference type="Proteomes" id="UP001497382">
    <property type="component" value="Unassembled WGS sequence"/>
</dbReference>
<dbReference type="AlphaFoldDB" id="A0AAV2BZI8"/>
<feature type="domain" description="Mos1 transposase HTH" evidence="1">
    <location>
        <begin position="103"/>
        <end position="148"/>
    </location>
</feature>
<feature type="non-terminal residue" evidence="2">
    <location>
        <position position="1"/>
    </location>
</feature>
<gene>
    <name evidence="2" type="ORF">LARSCL_LOCUS22417</name>
</gene>
<dbReference type="Pfam" id="PF17906">
    <property type="entry name" value="HTH_48"/>
    <property type="match status" value="1"/>
</dbReference>
<sequence length="286" mass="32479">VNLATTKQVNKFLLSTDRPLGDVRSATVTFGHDTHQLDPYKKKSDFIIEKIEINYLYPFACLPGSYIYWEATDDIMEPSDRVYICLRAFKMPPPIENPADCLLRAVIRFLSTKGFKAADIHSQITNVYGENIMNAGMVRKWVRAFKDGSTNIHDEERRWRPSVTTDDLIQKVDSKVKENRRFTISSLSEELPVINWFILKHLVSEMIQKNLIELCYDLNTASSEILDAFHVVQENSECPSVSPEAFDNQWTDQIVSNGFGIESSPYGHKIAVHAAGPPSGFGKVFQ</sequence>
<dbReference type="InterPro" id="IPR052709">
    <property type="entry name" value="Transposase-MT_Hybrid"/>
</dbReference>
<proteinExistence type="predicted"/>
<dbReference type="PANTHER" id="PTHR46060">
    <property type="entry name" value="MARINER MOS1 TRANSPOSASE-LIKE PROTEIN"/>
    <property type="match status" value="1"/>
</dbReference>
<dbReference type="PANTHER" id="PTHR46060:SF1">
    <property type="entry name" value="MARINER MOS1 TRANSPOSASE-LIKE PROTEIN"/>
    <property type="match status" value="1"/>
</dbReference>
<dbReference type="InterPro" id="IPR041426">
    <property type="entry name" value="Mos1_HTH"/>
</dbReference>
<protein>
    <recommendedName>
        <fullName evidence="1">Mos1 transposase HTH domain-containing protein</fullName>
    </recommendedName>
</protein>
<dbReference type="Gene3D" id="1.10.10.1450">
    <property type="match status" value="1"/>
</dbReference>
<accession>A0AAV2BZI8</accession>
<evidence type="ECO:0000313" key="2">
    <source>
        <dbReference type="EMBL" id="CAL1301269.1"/>
    </source>
</evidence>
<dbReference type="EMBL" id="CAXIEN010000645">
    <property type="protein sequence ID" value="CAL1301269.1"/>
    <property type="molecule type" value="Genomic_DNA"/>
</dbReference>
<reference evidence="2 3" key="1">
    <citation type="submission" date="2024-04" db="EMBL/GenBank/DDBJ databases">
        <authorList>
            <person name="Rising A."/>
            <person name="Reimegard J."/>
            <person name="Sonavane S."/>
            <person name="Akerstrom W."/>
            <person name="Nylinder S."/>
            <person name="Hedman E."/>
            <person name="Kallberg Y."/>
        </authorList>
    </citation>
    <scope>NUCLEOTIDE SEQUENCE [LARGE SCALE GENOMIC DNA]</scope>
</reference>
<organism evidence="2 3">
    <name type="scientific">Larinioides sclopetarius</name>
    <dbReference type="NCBI Taxonomy" id="280406"/>
    <lineage>
        <taxon>Eukaryota</taxon>
        <taxon>Metazoa</taxon>
        <taxon>Ecdysozoa</taxon>
        <taxon>Arthropoda</taxon>
        <taxon>Chelicerata</taxon>
        <taxon>Arachnida</taxon>
        <taxon>Araneae</taxon>
        <taxon>Araneomorphae</taxon>
        <taxon>Entelegynae</taxon>
        <taxon>Araneoidea</taxon>
        <taxon>Araneidae</taxon>
        <taxon>Larinioides</taxon>
    </lineage>
</organism>
<name>A0AAV2BZI8_9ARAC</name>
<comment type="caution">
    <text evidence="2">The sequence shown here is derived from an EMBL/GenBank/DDBJ whole genome shotgun (WGS) entry which is preliminary data.</text>
</comment>
<evidence type="ECO:0000259" key="1">
    <source>
        <dbReference type="Pfam" id="PF17906"/>
    </source>
</evidence>
<evidence type="ECO:0000313" key="3">
    <source>
        <dbReference type="Proteomes" id="UP001497382"/>
    </source>
</evidence>
<keyword evidence="3" id="KW-1185">Reference proteome</keyword>